<accession>A0ABP3E299</accession>
<comment type="caution">
    <text evidence="2">The sequence shown here is derived from an EMBL/GenBank/DDBJ whole genome shotgun (WGS) entry which is preliminary data.</text>
</comment>
<gene>
    <name evidence="2" type="ORF">GCM10009539_35060</name>
</gene>
<evidence type="ECO:0000256" key="1">
    <source>
        <dbReference type="SAM" id="SignalP"/>
    </source>
</evidence>
<sequence>MMLTKRVRPTAPYRRPRRAVALLAVVVAVAGAVLFAATPATAAATEYGTWRVYGNTNPITSSTSTWACGATRTVESGVGAQVCAIRSPGGGAVQAAVIVRNDRSSYYLVEVATELQVPFIRSLGRWECLTAAMAANSWIVCFGRTLTQSLTVQATGGANGVWLGWSSLA</sequence>
<dbReference type="RefSeq" id="WP_344649896.1">
    <property type="nucleotide sequence ID" value="NZ_BAAAGX010000014.1"/>
</dbReference>
<dbReference type="Proteomes" id="UP001500967">
    <property type="component" value="Unassembled WGS sequence"/>
</dbReference>
<protein>
    <recommendedName>
        <fullName evidence="4">Secreted protein</fullName>
    </recommendedName>
</protein>
<reference evidence="3" key="1">
    <citation type="journal article" date="2019" name="Int. J. Syst. Evol. Microbiol.">
        <title>The Global Catalogue of Microorganisms (GCM) 10K type strain sequencing project: providing services to taxonomists for standard genome sequencing and annotation.</title>
        <authorList>
            <consortium name="The Broad Institute Genomics Platform"/>
            <consortium name="The Broad Institute Genome Sequencing Center for Infectious Disease"/>
            <person name="Wu L."/>
            <person name="Ma J."/>
        </authorList>
    </citation>
    <scope>NUCLEOTIDE SEQUENCE [LARGE SCALE GENOMIC DNA]</scope>
    <source>
        <strain evidence="3">JCM 10425</strain>
    </source>
</reference>
<keyword evidence="1" id="KW-0732">Signal</keyword>
<organism evidence="2 3">
    <name type="scientific">Cryptosporangium japonicum</name>
    <dbReference type="NCBI Taxonomy" id="80872"/>
    <lineage>
        <taxon>Bacteria</taxon>
        <taxon>Bacillati</taxon>
        <taxon>Actinomycetota</taxon>
        <taxon>Actinomycetes</taxon>
        <taxon>Cryptosporangiales</taxon>
        <taxon>Cryptosporangiaceae</taxon>
        <taxon>Cryptosporangium</taxon>
    </lineage>
</organism>
<keyword evidence="3" id="KW-1185">Reference proteome</keyword>
<evidence type="ECO:0008006" key="4">
    <source>
        <dbReference type="Google" id="ProtNLM"/>
    </source>
</evidence>
<feature type="chain" id="PRO_5046336426" description="Secreted protein" evidence="1">
    <location>
        <begin position="43"/>
        <end position="169"/>
    </location>
</feature>
<proteinExistence type="predicted"/>
<feature type="signal peptide" evidence="1">
    <location>
        <begin position="1"/>
        <end position="42"/>
    </location>
</feature>
<evidence type="ECO:0000313" key="3">
    <source>
        <dbReference type="Proteomes" id="UP001500967"/>
    </source>
</evidence>
<dbReference type="EMBL" id="BAAAGX010000014">
    <property type="protein sequence ID" value="GAA0246708.1"/>
    <property type="molecule type" value="Genomic_DNA"/>
</dbReference>
<name>A0ABP3E299_9ACTN</name>
<evidence type="ECO:0000313" key="2">
    <source>
        <dbReference type="EMBL" id="GAA0246708.1"/>
    </source>
</evidence>